<feature type="signal peptide" evidence="3">
    <location>
        <begin position="1"/>
        <end position="26"/>
    </location>
</feature>
<name>A0ABV7V4P3_9SPHN</name>
<evidence type="ECO:0000256" key="3">
    <source>
        <dbReference type="SAM" id="SignalP"/>
    </source>
</evidence>
<evidence type="ECO:0000313" key="4">
    <source>
        <dbReference type="EMBL" id="MFC3672399.1"/>
    </source>
</evidence>
<evidence type="ECO:0000256" key="2">
    <source>
        <dbReference type="SAM" id="MobiDB-lite"/>
    </source>
</evidence>
<accession>A0ABV7V4P3</accession>
<keyword evidence="5" id="KW-1185">Reference proteome</keyword>
<gene>
    <name evidence="4" type="ORF">ACFOOT_13310</name>
</gene>
<feature type="chain" id="PRO_5046909808" description="MASP" evidence="3">
    <location>
        <begin position="27"/>
        <end position="222"/>
    </location>
</feature>
<organism evidence="4 5">
    <name type="scientific">Novosphingobium pokkalii</name>
    <dbReference type="NCBI Taxonomy" id="1770194"/>
    <lineage>
        <taxon>Bacteria</taxon>
        <taxon>Pseudomonadati</taxon>
        <taxon>Pseudomonadota</taxon>
        <taxon>Alphaproteobacteria</taxon>
        <taxon>Sphingomonadales</taxon>
        <taxon>Sphingomonadaceae</taxon>
        <taxon>Novosphingobium</taxon>
    </lineage>
</organism>
<evidence type="ECO:0000256" key="1">
    <source>
        <dbReference type="SAM" id="Coils"/>
    </source>
</evidence>
<dbReference type="EMBL" id="JBHRYE010000021">
    <property type="protein sequence ID" value="MFC3672399.1"/>
    <property type="molecule type" value="Genomic_DNA"/>
</dbReference>
<evidence type="ECO:0008006" key="6">
    <source>
        <dbReference type="Google" id="ProtNLM"/>
    </source>
</evidence>
<feature type="region of interest" description="Disordered" evidence="2">
    <location>
        <begin position="196"/>
        <end position="222"/>
    </location>
</feature>
<keyword evidence="1" id="KW-0175">Coiled coil</keyword>
<evidence type="ECO:0000313" key="5">
    <source>
        <dbReference type="Proteomes" id="UP001595683"/>
    </source>
</evidence>
<reference evidence="5" key="1">
    <citation type="journal article" date="2019" name="Int. J. Syst. Evol. Microbiol.">
        <title>The Global Catalogue of Microorganisms (GCM) 10K type strain sequencing project: providing services to taxonomists for standard genome sequencing and annotation.</title>
        <authorList>
            <consortium name="The Broad Institute Genomics Platform"/>
            <consortium name="The Broad Institute Genome Sequencing Center for Infectious Disease"/>
            <person name="Wu L."/>
            <person name="Ma J."/>
        </authorList>
    </citation>
    <scope>NUCLEOTIDE SEQUENCE [LARGE SCALE GENOMIC DNA]</scope>
    <source>
        <strain evidence="5">KCTC 42224</strain>
    </source>
</reference>
<sequence length="222" mass="22272">MTKTKLVAPLLAATAMIAGFSAPAHAAGKAERARQAIAAAQAKIDTAEQLGTAEFRPGETAQAKAALAHAQENLAAGHKPEAIDDAIHASALADTAIGMMQKHKAEMADRQSAAAVADAQAQAQAAQQQADAANARADVATAAAQSSAADAAAAREAAAVAMTTPQPAPATVETTVTTQGSARAPVKKVTVKKVARRTTHSPVRTASAAGTVTTTTRITQGQ</sequence>
<feature type="compositionally biased region" description="Low complexity" evidence="2">
    <location>
        <begin position="205"/>
        <end position="222"/>
    </location>
</feature>
<proteinExistence type="predicted"/>
<dbReference type="Proteomes" id="UP001595683">
    <property type="component" value="Unassembled WGS sequence"/>
</dbReference>
<comment type="caution">
    <text evidence="4">The sequence shown here is derived from an EMBL/GenBank/DDBJ whole genome shotgun (WGS) entry which is preliminary data.</text>
</comment>
<dbReference type="RefSeq" id="WP_191324168.1">
    <property type="nucleotide sequence ID" value="NZ_BMZP01000007.1"/>
</dbReference>
<keyword evidence="3" id="KW-0732">Signal</keyword>
<feature type="coiled-coil region" evidence="1">
    <location>
        <begin position="116"/>
        <end position="143"/>
    </location>
</feature>
<protein>
    <recommendedName>
        <fullName evidence="6">MASP</fullName>
    </recommendedName>
</protein>